<gene>
    <name evidence="3" type="ORF">IV203_004738</name>
</gene>
<reference evidence="3" key="2">
    <citation type="submission" date="2021-04" db="EMBL/GenBank/DDBJ databases">
        <authorList>
            <person name="Podell S."/>
        </authorList>
    </citation>
    <scope>NUCLEOTIDE SEQUENCE</scope>
    <source>
        <strain evidence="3">Hildebrandi</strain>
    </source>
</reference>
<keyword evidence="1" id="KW-0732">Signal</keyword>
<dbReference type="Proteomes" id="UP000693970">
    <property type="component" value="Unassembled WGS sequence"/>
</dbReference>
<keyword evidence="4" id="KW-1185">Reference proteome</keyword>
<evidence type="ECO:0000259" key="2">
    <source>
        <dbReference type="Pfam" id="PF05899"/>
    </source>
</evidence>
<evidence type="ECO:0000313" key="4">
    <source>
        <dbReference type="Proteomes" id="UP000693970"/>
    </source>
</evidence>
<protein>
    <submittedName>
        <fullName evidence="3">DUF861 domain containing protein</fullName>
    </submittedName>
</protein>
<dbReference type="Pfam" id="PF05899">
    <property type="entry name" value="Cupin_3"/>
    <property type="match status" value="1"/>
</dbReference>
<name>A0A9K3K830_9STRA</name>
<dbReference type="InterPro" id="IPR008579">
    <property type="entry name" value="UGlyAH_Cupin_dom"/>
</dbReference>
<dbReference type="CDD" id="cd02227">
    <property type="entry name" value="cupin_TM1112-like"/>
    <property type="match status" value="1"/>
</dbReference>
<feature type="domain" description="(S)-ureidoglycine aminohydrolase cupin" evidence="2">
    <location>
        <begin position="78"/>
        <end position="150"/>
    </location>
</feature>
<accession>A0A9K3K830</accession>
<sequence>MKGSDAVSLVPLFLGLLFFAAFPTATVAFSPISQIKYSRPLTEYTCIVPSSTSLNMSTETAVGPEIEVISKPDKEFLDKKGVFSWGTWGCGVSKFPWTYDSSESCYLLKGQVTVTPTDGRKPATFGAGDFVTFPAGMSCTWDVSEAVQEHFMFF</sequence>
<reference evidence="3" key="1">
    <citation type="journal article" date="2021" name="Sci. Rep.">
        <title>Diploid genomic architecture of Nitzschia inconspicua, an elite biomass production diatom.</title>
        <authorList>
            <person name="Oliver A."/>
            <person name="Podell S."/>
            <person name="Pinowska A."/>
            <person name="Traller J.C."/>
            <person name="Smith S.R."/>
            <person name="McClure R."/>
            <person name="Beliaev A."/>
            <person name="Bohutskyi P."/>
            <person name="Hill E.A."/>
            <person name="Rabines A."/>
            <person name="Zheng H."/>
            <person name="Allen L.Z."/>
            <person name="Kuo A."/>
            <person name="Grigoriev I.V."/>
            <person name="Allen A.E."/>
            <person name="Hazlebeck D."/>
            <person name="Allen E.E."/>
        </authorList>
    </citation>
    <scope>NUCLEOTIDE SEQUENCE</scope>
    <source>
        <strain evidence="3">Hildebrandi</strain>
    </source>
</reference>
<feature type="signal peptide" evidence="1">
    <location>
        <begin position="1"/>
        <end position="28"/>
    </location>
</feature>
<dbReference type="OrthoDB" id="37778at2759"/>
<evidence type="ECO:0000313" key="3">
    <source>
        <dbReference type="EMBL" id="KAG7338340.1"/>
    </source>
</evidence>
<dbReference type="AlphaFoldDB" id="A0A9K3K830"/>
<feature type="chain" id="PRO_5039927160" evidence="1">
    <location>
        <begin position="29"/>
        <end position="154"/>
    </location>
</feature>
<proteinExistence type="predicted"/>
<organism evidence="3 4">
    <name type="scientific">Nitzschia inconspicua</name>
    <dbReference type="NCBI Taxonomy" id="303405"/>
    <lineage>
        <taxon>Eukaryota</taxon>
        <taxon>Sar</taxon>
        <taxon>Stramenopiles</taxon>
        <taxon>Ochrophyta</taxon>
        <taxon>Bacillariophyta</taxon>
        <taxon>Bacillariophyceae</taxon>
        <taxon>Bacillariophycidae</taxon>
        <taxon>Bacillariales</taxon>
        <taxon>Bacillariaceae</taxon>
        <taxon>Nitzschia</taxon>
    </lineage>
</organism>
<evidence type="ECO:0000256" key="1">
    <source>
        <dbReference type="SAM" id="SignalP"/>
    </source>
</evidence>
<comment type="caution">
    <text evidence="3">The sequence shown here is derived from an EMBL/GenBank/DDBJ whole genome shotgun (WGS) entry which is preliminary data.</text>
</comment>
<dbReference type="PANTHER" id="PTHR33271">
    <property type="entry name" value="OS04G0445200 PROTEIN"/>
    <property type="match status" value="1"/>
</dbReference>
<dbReference type="EMBL" id="JAGRRH010000059">
    <property type="protein sequence ID" value="KAG7338340.1"/>
    <property type="molecule type" value="Genomic_DNA"/>
</dbReference>
<dbReference type="PANTHER" id="PTHR33271:SF22">
    <property type="entry name" value="OS04G0445200 PROTEIN"/>
    <property type="match status" value="1"/>
</dbReference>